<accession>A0A0F9HUT3</accession>
<comment type="similarity">
    <text evidence="1">Belongs to the RelE toxin family.</text>
</comment>
<evidence type="ECO:0000256" key="1">
    <source>
        <dbReference type="ARBA" id="ARBA00006226"/>
    </source>
</evidence>
<evidence type="ECO:0008006" key="4">
    <source>
        <dbReference type="Google" id="ProtNLM"/>
    </source>
</evidence>
<gene>
    <name evidence="3" type="ORF">LCGC14_1658470</name>
</gene>
<protein>
    <recommendedName>
        <fullName evidence="4">Plasmid stabilization system protein</fullName>
    </recommendedName>
</protein>
<dbReference type="PANTHER" id="PTHR33755">
    <property type="entry name" value="TOXIN PARE1-RELATED"/>
    <property type="match status" value="1"/>
</dbReference>
<dbReference type="SUPFAM" id="SSF143011">
    <property type="entry name" value="RelE-like"/>
    <property type="match status" value="1"/>
</dbReference>
<evidence type="ECO:0000256" key="2">
    <source>
        <dbReference type="ARBA" id="ARBA00022649"/>
    </source>
</evidence>
<sequence length="94" mass="11029">MVDIKWSNDALLDLDAISEYISQDSTETSKTFIQEIFKKVENLSTFPSIGRTVPDQRNEKIHEILHKNYRIIYEIKDDLIEILIVIHGSRILRI</sequence>
<keyword evidence="2" id="KW-1277">Toxin-antitoxin system</keyword>
<dbReference type="NCBIfam" id="TIGR02385">
    <property type="entry name" value="RelE_StbE"/>
    <property type="match status" value="1"/>
</dbReference>
<dbReference type="InterPro" id="IPR007712">
    <property type="entry name" value="RelE/ParE_toxin"/>
</dbReference>
<dbReference type="PANTHER" id="PTHR33755:SF5">
    <property type="entry name" value="TYPE II TOXIN-ANTITOXIN SYSTEM RELE_PARE FAMILY TOXIN"/>
    <property type="match status" value="1"/>
</dbReference>
<dbReference type="Pfam" id="PF05016">
    <property type="entry name" value="ParE_toxin"/>
    <property type="match status" value="1"/>
</dbReference>
<dbReference type="AlphaFoldDB" id="A0A0F9HUT3"/>
<reference evidence="3" key="1">
    <citation type="journal article" date="2015" name="Nature">
        <title>Complex archaea that bridge the gap between prokaryotes and eukaryotes.</title>
        <authorList>
            <person name="Spang A."/>
            <person name="Saw J.H."/>
            <person name="Jorgensen S.L."/>
            <person name="Zaremba-Niedzwiedzka K."/>
            <person name="Martijn J."/>
            <person name="Lind A.E."/>
            <person name="van Eijk R."/>
            <person name="Schleper C."/>
            <person name="Guy L."/>
            <person name="Ettema T.J."/>
        </authorList>
    </citation>
    <scope>NUCLEOTIDE SEQUENCE</scope>
</reference>
<name>A0A0F9HUT3_9ZZZZ</name>
<evidence type="ECO:0000313" key="3">
    <source>
        <dbReference type="EMBL" id="KKM19156.1"/>
    </source>
</evidence>
<proteinExistence type="inferred from homology"/>
<dbReference type="EMBL" id="LAZR01014052">
    <property type="protein sequence ID" value="KKM19156.1"/>
    <property type="molecule type" value="Genomic_DNA"/>
</dbReference>
<dbReference type="InterPro" id="IPR051803">
    <property type="entry name" value="TA_system_RelE-like_toxin"/>
</dbReference>
<dbReference type="InterPro" id="IPR035093">
    <property type="entry name" value="RelE/ParE_toxin_dom_sf"/>
</dbReference>
<dbReference type="Gene3D" id="3.30.2310.20">
    <property type="entry name" value="RelE-like"/>
    <property type="match status" value="1"/>
</dbReference>
<organism evidence="3">
    <name type="scientific">marine sediment metagenome</name>
    <dbReference type="NCBI Taxonomy" id="412755"/>
    <lineage>
        <taxon>unclassified sequences</taxon>
        <taxon>metagenomes</taxon>
        <taxon>ecological metagenomes</taxon>
    </lineage>
</organism>
<comment type="caution">
    <text evidence="3">The sequence shown here is derived from an EMBL/GenBank/DDBJ whole genome shotgun (WGS) entry which is preliminary data.</text>
</comment>